<dbReference type="RefSeq" id="WP_093137000.1">
    <property type="nucleotide sequence ID" value="NZ_FOHJ01000012.1"/>
</dbReference>
<organism evidence="1 2">
    <name type="scientific">Salinibacillus kushneri</name>
    <dbReference type="NCBI Taxonomy" id="237682"/>
    <lineage>
        <taxon>Bacteria</taxon>
        <taxon>Bacillati</taxon>
        <taxon>Bacillota</taxon>
        <taxon>Bacilli</taxon>
        <taxon>Bacillales</taxon>
        <taxon>Bacillaceae</taxon>
        <taxon>Salinibacillus</taxon>
    </lineage>
</organism>
<accession>A0A1I0IGI7</accession>
<evidence type="ECO:0000313" key="2">
    <source>
        <dbReference type="Proteomes" id="UP000199095"/>
    </source>
</evidence>
<dbReference type="Proteomes" id="UP000199095">
    <property type="component" value="Unassembled WGS sequence"/>
</dbReference>
<reference evidence="2" key="1">
    <citation type="submission" date="2016-10" db="EMBL/GenBank/DDBJ databases">
        <authorList>
            <person name="Varghese N."/>
            <person name="Submissions S."/>
        </authorList>
    </citation>
    <scope>NUCLEOTIDE SEQUENCE [LARGE SCALE GENOMIC DNA]</scope>
    <source>
        <strain evidence="2">CGMCC 1.3566</strain>
    </source>
</reference>
<dbReference type="STRING" id="237682.SAMN05421676_11237"/>
<keyword evidence="2" id="KW-1185">Reference proteome</keyword>
<gene>
    <name evidence="1" type="ORF">SAMN05421676_11237</name>
</gene>
<proteinExistence type="predicted"/>
<dbReference type="OrthoDB" id="2721971at2"/>
<dbReference type="AlphaFoldDB" id="A0A1I0IGI7"/>
<sequence length="134" mass="15127">MSEWLSTGEMIDRLKVGEVAEAEEGYTVIRNNNGSITYLNKEPKYGQYLAINLTTHRLKWRILPNYVSFSDAMKAVEEGKNAYCEFQDETIKFESYNNKLGSICKDNACTAGGGAEIKLAWINAGKWTIEEEAE</sequence>
<protein>
    <submittedName>
        <fullName evidence="1">Uncharacterized protein</fullName>
    </submittedName>
</protein>
<evidence type="ECO:0000313" key="1">
    <source>
        <dbReference type="EMBL" id="SET95203.1"/>
    </source>
</evidence>
<name>A0A1I0IGI7_9BACI</name>
<dbReference type="EMBL" id="FOHJ01000012">
    <property type="protein sequence ID" value="SET95203.1"/>
    <property type="molecule type" value="Genomic_DNA"/>
</dbReference>